<dbReference type="AlphaFoldDB" id="A0AAU7D7N1"/>
<sequence>MNTDLMFSSKTDLWSTPQDFFDKLDDEFQFDEDVCATKDNAKCKNFLTKEDDALRQDWRGVCWMNPPYGREMPKWIKKAYESSLEGATVVCLLPARTDTKAWHDYCMKGEIRFLRGRLKFGNQTNSAPFPSAIVVFRPAVGK</sequence>
<reference evidence="1" key="1">
    <citation type="submission" date="2023-03" db="EMBL/GenBank/DDBJ databases">
        <title>Edaphobacter sp.</title>
        <authorList>
            <person name="Huber K.J."/>
            <person name="Papendorf J."/>
            <person name="Pilke C."/>
            <person name="Bunk B."/>
            <person name="Sproeer C."/>
            <person name="Pester M."/>
        </authorList>
    </citation>
    <scope>NUCLEOTIDE SEQUENCE</scope>
    <source>
        <strain evidence="1">DSM 109920</strain>
    </source>
</reference>
<dbReference type="GO" id="GO:0009307">
    <property type="term" value="P:DNA restriction-modification system"/>
    <property type="evidence" value="ECO:0007669"/>
    <property type="project" value="InterPro"/>
</dbReference>
<dbReference type="EMBL" id="CP121195">
    <property type="protein sequence ID" value="XBH13233.1"/>
    <property type="molecule type" value="Genomic_DNA"/>
</dbReference>
<proteinExistence type="predicted"/>
<dbReference type="Pfam" id="PF05869">
    <property type="entry name" value="Dam"/>
    <property type="match status" value="1"/>
</dbReference>
<evidence type="ECO:0000313" key="1">
    <source>
        <dbReference type="EMBL" id="XBH13233.1"/>
    </source>
</evidence>
<protein>
    <submittedName>
        <fullName evidence="1">DNA N-6-adenine-methyltransferase</fullName>
    </submittedName>
</protein>
<gene>
    <name evidence="1" type="ORF">P8936_16330</name>
</gene>
<dbReference type="InterPro" id="IPR008593">
    <property type="entry name" value="Dam_MeTrfase"/>
</dbReference>
<organism evidence="1">
    <name type="scientific">Edaphobacter paludis</name>
    <dbReference type="NCBI Taxonomy" id="3035702"/>
    <lineage>
        <taxon>Bacteria</taxon>
        <taxon>Pseudomonadati</taxon>
        <taxon>Acidobacteriota</taxon>
        <taxon>Terriglobia</taxon>
        <taxon>Terriglobales</taxon>
        <taxon>Acidobacteriaceae</taxon>
        <taxon>Edaphobacter</taxon>
    </lineage>
</organism>
<dbReference type="GO" id="GO:0003677">
    <property type="term" value="F:DNA binding"/>
    <property type="evidence" value="ECO:0007669"/>
    <property type="project" value="InterPro"/>
</dbReference>
<dbReference type="RefSeq" id="WP_348269715.1">
    <property type="nucleotide sequence ID" value="NZ_CP121195.1"/>
</dbReference>
<accession>A0AAU7D7N1</accession>
<name>A0AAU7D7N1_9BACT</name>
<dbReference type="GO" id="GO:0009007">
    <property type="term" value="F:site-specific DNA-methyltransferase (adenine-specific) activity"/>
    <property type="evidence" value="ECO:0007669"/>
    <property type="project" value="InterPro"/>
</dbReference>